<dbReference type="Proteomes" id="UP000316598">
    <property type="component" value="Unassembled WGS sequence"/>
</dbReference>
<keyword evidence="2" id="KW-0812">Transmembrane</keyword>
<accession>A0A5C5WY42</accession>
<dbReference type="OrthoDB" id="260081at2"/>
<keyword evidence="2" id="KW-1133">Transmembrane helix</keyword>
<keyword evidence="4" id="KW-1185">Reference proteome</keyword>
<feature type="region of interest" description="Disordered" evidence="1">
    <location>
        <begin position="98"/>
        <end position="122"/>
    </location>
</feature>
<name>A0A5C5WY42_9BACT</name>
<feature type="compositionally biased region" description="Polar residues" evidence="1">
    <location>
        <begin position="1"/>
        <end position="22"/>
    </location>
</feature>
<evidence type="ECO:0000256" key="2">
    <source>
        <dbReference type="SAM" id="Phobius"/>
    </source>
</evidence>
<feature type="transmembrane region" description="Helical" evidence="2">
    <location>
        <begin position="147"/>
        <end position="165"/>
    </location>
</feature>
<feature type="compositionally biased region" description="Basic and acidic residues" evidence="1">
    <location>
        <begin position="388"/>
        <end position="397"/>
    </location>
</feature>
<comment type="caution">
    <text evidence="3">The sequence shown here is derived from an EMBL/GenBank/DDBJ whole genome shotgun (WGS) entry which is preliminary data.</text>
</comment>
<organism evidence="3 4">
    <name type="scientific">Rubripirellula amarantea</name>
    <dbReference type="NCBI Taxonomy" id="2527999"/>
    <lineage>
        <taxon>Bacteria</taxon>
        <taxon>Pseudomonadati</taxon>
        <taxon>Planctomycetota</taxon>
        <taxon>Planctomycetia</taxon>
        <taxon>Pirellulales</taxon>
        <taxon>Pirellulaceae</taxon>
        <taxon>Rubripirellula</taxon>
    </lineage>
</organism>
<dbReference type="EMBL" id="SJPI01000001">
    <property type="protein sequence ID" value="TWT55001.1"/>
    <property type="molecule type" value="Genomic_DNA"/>
</dbReference>
<feature type="transmembrane region" description="Helical" evidence="2">
    <location>
        <begin position="278"/>
        <end position="297"/>
    </location>
</feature>
<proteinExistence type="predicted"/>
<dbReference type="AlphaFoldDB" id="A0A5C5WY42"/>
<sequence length="478" mass="52203">MPAQLSPQPSAPTSAHSTANRHATNRRPPAQPPVAMPPATQTQLPAHGTTSPAARHNPRPVASDSLRATAAATPPLSNPPPSNLPAANFESSILDLGQLPTPGNLHSSQPSNGFPSANAGPLGNPYTPHRKSVKRAGFLGWLNNHRWVTAIVLLNAFALLVCIIFPPMLVIIAATMPVGAVIVGLLFVPRQHIVKRIMDKVGAQVLSMGSGGFVLLLMLAGLRLSRARSRMQNNPNLDPEVLNNPYLLLQIGLSILTFFVTVAIFITLWRYFGIARVLAAKYCLGLFAFTLMMLMGLQSQNARARRMDEAVLAAERRAAQWHEESQHRTPHHDPYRPGYVPPQRSHFGQPRTMDQPHGEPSNSSARSDPSRPIAADAVPAPPNLTTSTERETSDRPRTLKRYPVNLPIPEDAEPLTAEMSLKPGIKLQACYAGKWCDVTIVKVHDDGAVRVNWDDWKAFTYDMSRDDLIIPNDVLADL</sequence>
<evidence type="ECO:0000313" key="3">
    <source>
        <dbReference type="EMBL" id="TWT55001.1"/>
    </source>
</evidence>
<keyword evidence="2" id="KW-0472">Membrane</keyword>
<feature type="transmembrane region" description="Helical" evidence="2">
    <location>
        <begin position="246"/>
        <end position="272"/>
    </location>
</feature>
<evidence type="ECO:0000256" key="1">
    <source>
        <dbReference type="SAM" id="MobiDB-lite"/>
    </source>
</evidence>
<feature type="transmembrane region" description="Helical" evidence="2">
    <location>
        <begin position="201"/>
        <end position="225"/>
    </location>
</feature>
<reference evidence="3 4" key="1">
    <citation type="submission" date="2019-02" db="EMBL/GenBank/DDBJ databases">
        <title>Deep-cultivation of Planctomycetes and their phenomic and genomic characterization uncovers novel biology.</title>
        <authorList>
            <person name="Wiegand S."/>
            <person name="Jogler M."/>
            <person name="Boedeker C."/>
            <person name="Pinto D."/>
            <person name="Vollmers J."/>
            <person name="Rivas-Marin E."/>
            <person name="Kohn T."/>
            <person name="Peeters S.H."/>
            <person name="Heuer A."/>
            <person name="Rast P."/>
            <person name="Oberbeckmann S."/>
            <person name="Bunk B."/>
            <person name="Jeske O."/>
            <person name="Meyerdierks A."/>
            <person name="Storesund J.E."/>
            <person name="Kallscheuer N."/>
            <person name="Luecker S."/>
            <person name="Lage O.M."/>
            <person name="Pohl T."/>
            <person name="Merkel B.J."/>
            <person name="Hornburger P."/>
            <person name="Mueller R.-W."/>
            <person name="Bruemmer F."/>
            <person name="Labrenz M."/>
            <person name="Spormann A.M."/>
            <person name="Op Den Camp H."/>
            <person name="Overmann J."/>
            <person name="Amann R."/>
            <person name="Jetten M.S.M."/>
            <person name="Mascher T."/>
            <person name="Medema M.H."/>
            <person name="Devos D.P."/>
            <person name="Kaster A.-K."/>
            <person name="Ovreas L."/>
            <person name="Rohde M."/>
            <person name="Galperin M.Y."/>
            <person name="Jogler C."/>
        </authorList>
    </citation>
    <scope>NUCLEOTIDE SEQUENCE [LARGE SCALE GENOMIC DNA]</scope>
    <source>
        <strain evidence="3 4">Pla22</strain>
    </source>
</reference>
<feature type="region of interest" description="Disordered" evidence="1">
    <location>
        <begin position="1"/>
        <end position="66"/>
    </location>
</feature>
<evidence type="ECO:0000313" key="4">
    <source>
        <dbReference type="Proteomes" id="UP000316598"/>
    </source>
</evidence>
<feature type="compositionally biased region" description="Polar residues" evidence="1">
    <location>
        <begin position="104"/>
        <end position="115"/>
    </location>
</feature>
<gene>
    <name evidence="3" type="ORF">Pla22_26550</name>
</gene>
<feature type="transmembrane region" description="Helical" evidence="2">
    <location>
        <begin position="170"/>
        <end position="189"/>
    </location>
</feature>
<feature type="compositionally biased region" description="Basic and acidic residues" evidence="1">
    <location>
        <begin position="318"/>
        <end position="335"/>
    </location>
</feature>
<dbReference type="RefSeq" id="WP_146514952.1">
    <property type="nucleotide sequence ID" value="NZ_SJPI01000001.1"/>
</dbReference>
<feature type="region of interest" description="Disordered" evidence="1">
    <location>
        <begin position="318"/>
        <end position="398"/>
    </location>
</feature>
<protein>
    <submittedName>
        <fullName evidence="3">Uncharacterized protein</fullName>
    </submittedName>
</protein>